<dbReference type="Gene3D" id="3.90.320.10">
    <property type="match status" value="1"/>
</dbReference>
<protein>
    <recommendedName>
        <fullName evidence="1">PD-(D/E)XK endonuclease-like domain-containing protein</fullName>
    </recommendedName>
</protein>
<evidence type="ECO:0000313" key="3">
    <source>
        <dbReference type="Proteomes" id="UP000231379"/>
    </source>
</evidence>
<dbReference type="NCBIfam" id="TIGR03623">
    <property type="entry name" value="probable DNA repair protein"/>
    <property type="match status" value="1"/>
</dbReference>
<feature type="domain" description="PD-(D/E)XK endonuclease-like" evidence="1">
    <location>
        <begin position="91"/>
        <end position="357"/>
    </location>
</feature>
<organism evidence="2 3">
    <name type="scientific">Candidatus Kaiserbacteria bacterium CG10_big_fil_rev_8_21_14_0_10_59_10</name>
    <dbReference type="NCBI Taxonomy" id="1974612"/>
    <lineage>
        <taxon>Bacteria</taxon>
        <taxon>Candidatus Kaiseribacteriota</taxon>
    </lineage>
</organism>
<dbReference type="Proteomes" id="UP000231379">
    <property type="component" value="Unassembled WGS sequence"/>
</dbReference>
<proteinExistence type="predicted"/>
<dbReference type="InterPro" id="IPR038726">
    <property type="entry name" value="PDDEXK_AddAB-type"/>
</dbReference>
<accession>A0A2H0U8M9</accession>
<dbReference type="InterPro" id="IPR019925">
    <property type="entry name" value="DNA_repair_protein_predicted"/>
</dbReference>
<evidence type="ECO:0000313" key="2">
    <source>
        <dbReference type="EMBL" id="PIR82758.1"/>
    </source>
</evidence>
<reference evidence="3" key="1">
    <citation type="submission" date="2017-09" db="EMBL/GenBank/DDBJ databases">
        <title>Depth-based differentiation of microbial function through sediment-hosted aquifers and enrichment of novel symbionts in the deep terrestrial subsurface.</title>
        <authorList>
            <person name="Probst A.J."/>
            <person name="Ladd B."/>
            <person name="Jarett J.K."/>
            <person name="Geller-Mcgrath D.E."/>
            <person name="Sieber C.M.K."/>
            <person name="Emerson J.B."/>
            <person name="Anantharaman K."/>
            <person name="Thomas B.C."/>
            <person name="Malmstrom R."/>
            <person name="Stieglmeier M."/>
            <person name="Klingl A."/>
            <person name="Woyke T."/>
            <person name="Ryan C.M."/>
            <person name="Banfield J.F."/>
        </authorList>
    </citation>
    <scope>NUCLEOTIDE SEQUENCE [LARGE SCALE GENOMIC DNA]</scope>
</reference>
<gene>
    <name evidence="2" type="ORF">COU20_00295</name>
</gene>
<dbReference type="AlphaFoldDB" id="A0A2H0U8M9"/>
<dbReference type="Pfam" id="PF12705">
    <property type="entry name" value="PDDEXK_1"/>
    <property type="match status" value="1"/>
</dbReference>
<name>A0A2H0U8M9_9BACT</name>
<sequence>ATAASAFAESAFQWCQVLQAAPRVFASFARNRDAQELNASPLLAGFAALPDMIETAITERIDTETFNDAPDVPMRADEKVEGGSGIVKHQSACAFRAFAMHRLGLAPLDTPQPGIDAAAKGSLIHLALEYIWTHIASQPVLLALEEAELSALIEASIVHAFAELRSPMPDALRTFESERMRRVLAEWLQLEKERPPFFVESCEKPYQLQLPEGGSVSFPVRLKADRIERNSEGRKLLIDYKTGRKQSIGQWTGERMREPQLPLYSMAEDLGEDDAVCFARVRSGEMGFEGLCGNDTGIRGISVYKGSDEQAEDWPALLAVWRQRINALAGEFVSGRSEVMPRDASACQYCGLEAVCRIDEIGFPDDEMDEEEGA</sequence>
<evidence type="ECO:0000259" key="1">
    <source>
        <dbReference type="Pfam" id="PF12705"/>
    </source>
</evidence>
<comment type="caution">
    <text evidence="2">The sequence shown here is derived from an EMBL/GenBank/DDBJ whole genome shotgun (WGS) entry which is preliminary data.</text>
</comment>
<feature type="non-terminal residue" evidence="2">
    <location>
        <position position="1"/>
    </location>
</feature>
<dbReference type="InterPro" id="IPR011604">
    <property type="entry name" value="PDDEXK-like_dom_sf"/>
</dbReference>
<dbReference type="EMBL" id="PFBM01000005">
    <property type="protein sequence ID" value="PIR82758.1"/>
    <property type="molecule type" value="Genomic_DNA"/>
</dbReference>